<keyword evidence="3" id="KW-1185">Reference proteome</keyword>
<evidence type="ECO:0000313" key="3">
    <source>
        <dbReference type="Proteomes" id="UP000540568"/>
    </source>
</evidence>
<proteinExistence type="predicted"/>
<evidence type="ECO:0000259" key="1">
    <source>
        <dbReference type="Pfam" id="PF09851"/>
    </source>
</evidence>
<reference evidence="2 3" key="1">
    <citation type="submission" date="2020-07" db="EMBL/GenBank/DDBJ databases">
        <title>Sequencing the genomes of 1000 actinobacteria strains.</title>
        <authorList>
            <person name="Klenk H.-P."/>
        </authorList>
    </citation>
    <scope>NUCLEOTIDE SEQUENCE [LARGE SCALE GENOMIC DNA]</scope>
    <source>
        <strain evidence="2 3">DSM 44121</strain>
    </source>
</reference>
<gene>
    <name evidence="2" type="ORF">FHX71_000313</name>
</gene>
<protein>
    <recommendedName>
        <fullName evidence="1">SHOCT domain-containing protein</fullName>
    </recommendedName>
</protein>
<feature type="domain" description="SHOCT" evidence="1">
    <location>
        <begin position="314"/>
        <end position="341"/>
    </location>
</feature>
<comment type="caution">
    <text evidence="2">The sequence shown here is derived from an EMBL/GenBank/DDBJ whole genome shotgun (WGS) entry which is preliminary data.</text>
</comment>
<sequence>MTYFSVRWKPDKAARRLSVATAALLPGEDVWYLGGCNNRTPLMNEIAVTPLRVVGLLEREIRYEARYWGIRSMTFNENKGTLDIVGNNGHSMTFKQIPAHDVGAIEHYARHGQNTPAPPELVAALNAADATLVAATKRMEAARNIDWPHTIMRGQPSRKASEAILRQCHQDEHPWLILTSGNAGTLVAFEDRLAIIKTGGMTGFMAGTLGGERSATFHYVDITGIEYNSGFVTGVLEVLTPSYQGTANKDYWRGSNRSRNSDSNDPWTLSNTLPLSKFEFNSYLTDIDELRRRIGSAKQVRVQLAPPTPAGLTEQLASLAQLHRSGALTDEEFTAAKTRLLG</sequence>
<evidence type="ECO:0000313" key="2">
    <source>
        <dbReference type="EMBL" id="MBA8806371.1"/>
    </source>
</evidence>
<organism evidence="2 3">
    <name type="scientific">Promicromonospora sukumoe</name>
    <dbReference type="NCBI Taxonomy" id="88382"/>
    <lineage>
        <taxon>Bacteria</taxon>
        <taxon>Bacillati</taxon>
        <taxon>Actinomycetota</taxon>
        <taxon>Actinomycetes</taxon>
        <taxon>Micrococcales</taxon>
        <taxon>Promicromonosporaceae</taxon>
        <taxon>Promicromonospora</taxon>
    </lineage>
</organism>
<dbReference type="Proteomes" id="UP000540568">
    <property type="component" value="Unassembled WGS sequence"/>
</dbReference>
<dbReference type="RefSeq" id="WP_220489410.1">
    <property type="nucleotide sequence ID" value="NZ_BAAATF010000012.1"/>
</dbReference>
<name>A0A7W3J4W8_9MICO</name>
<dbReference type="InterPro" id="IPR018649">
    <property type="entry name" value="SHOCT"/>
</dbReference>
<dbReference type="EMBL" id="JACGWV010000001">
    <property type="protein sequence ID" value="MBA8806371.1"/>
    <property type="molecule type" value="Genomic_DNA"/>
</dbReference>
<dbReference type="Pfam" id="PF09851">
    <property type="entry name" value="SHOCT"/>
    <property type="match status" value="1"/>
</dbReference>
<accession>A0A7W3J4W8</accession>
<dbReference type="AlphaFoldDB" id="A0A7W3J4W8"/>